<keyword evidence="2" id="KW-1185">Reference proteome</keyword>
<dbReference type="STRING" id="66430.ACS04_21475"/>
<dbReference type="AlphaFoldDB" id="A0A0J6XIC8"/>
<dbReference type="EMBL" id="LFML01000085">
    <property type="protein sequence ID" value="KMO95795.1"/>
    <property type="molecule type" value="Genomic_DNA"/>
</dbReference>
<reference evidence="1 2" key="1">
    <citation type="submission" date="2015-06" db="EMBL/GenBank/DDBJ databases">
        <title>Recapitulation of the evolution of biosynthetic gene clusters reveals hidden chemical diversity on bacterial genomes.</title>
        <authorList>
            <person name="Cruz-Morales P."/>
            <person name="Martinez-Guerrero C."/>
            <person name="Morales-Escalante M.A."/>
            <person name="Yanez-Guerra L.A."/>
            <person name="Kopp J.F."/>
            <person name="Feldmann J."/>
            <person name="Ramos-Aboites H.E."/>
            <person name="Barona-Gomez F."/>
        </authorList>
    </citation>
    <scope>NUCLEOTIDE SEQUENCE [LARGE SCALE GENOMIC DNA]</scope>
    <source>
        <strain evidence="1 2">ATCC 31245</strain>
    </source>
</reference>
<accession>A0A0J6XIC8</accession>
<evidence type="ECO:0000313" key="2">
    <source>
        <dbReference type="Proteomes" id="UP000035932"/>
    </source>
</evidence>
<sequence>MAAMAYFRKVSETEEAVEYAFGDDPDRLERRLTMDKASGTSTAQDARIDHTFLKASRKLNALHTERGVWPERGMSVS</sequence>
<comment type="caution">
    <text evidence="1">The sequence shown here is derived from an EMBL/GenBank/DDBJ whole genome shotgun (WGS) entry which is preliminary data.</text>
</comment>
<evidence type="ECO:0000313" key="1">
    <source>
        <dbReference type="EMBL" id="KMO95795.1"/>
    </source>
</evidence>
<proteinExistence type="predicted"/>
<dbReference type="PATRIC" id="fig|66430.4.peg.7146"/>
<dbReference type="RefSeq" id="WP_048478320.1">
    <property type="nucleotide sequence ID" value="NZ_JBIRUD010000021.1"/>
</dbReference>
<dbReference type="Proteomes" id="UP000035932">
    <property type="component" value="Unassembled WGS sequence"/>
</dbReference>
<name>A0A0J6XIC8_9ACTN</name>
<dbReference type="OrthoDB" id="4564026at2"/>
<protein>
    <submittedName>
        <fullName evidence="1">Uncharacterized protein</fullName>
    </submittedName>
</protein>
<gene>
    <name evidence="1" type="ORF">ACS04_21475</name>
</gene>
<organism evidence="1 2">
    <name type="scientific">Streptomyces roseus</name>
    <dbReference type="NCBI Taxonomy" id="66430"/>
    <lineage>
        <taxon>Bacteria</taxon>
        <taxon>Bacillati</taxon>
        <taxon>Actinomycetota</taxon>
        <taxon>Actinomycetes</taxon>
        <taxon>Kitasatosporales</taxon>
        <taxon>Streptomycetaceae</taxon>
        <taxon>Streptomyces</taxon>
    </lineage>
</organism>